<name>A0A1E3VFY4_9HYPH</name>
<comment type="subcellular location">
    <subcellularLocation>
        <location evidence="1">Periplasm</location>
    </subcellularLocation>
</comment>
<evidence type="ECO:0000313" key="6">
    <source>
        <dbReference type="Proteomes" id="UP000094342"/>
    </source>
</evidence>
<dbReference type="OrthoDB" id="6416561at2"/>
<dbReference type="STRING" id="1752398.A8M32_04520"/>
<feature type="signal peptide" evidence="4">
    <location>
        <begin position="1"/>
        <end position="23"/>
    </location>
</feature>
<proteinExistence type="inferred from homology"/>
<evidence type="ECO:0000313" key="5">
    <source>
        <dbReference type="EMBL" id="ODR92500.1"/>
    </source>
</evidence>
<evidence type="ECO:0000256" key="1">
    <source>
        <dbReference type="ARBA" id="ARBA00004418"/>
    </source>
</evidence>
<dbReference type="InterPro" id="IPR050490">
    <property type="entry name" value="Bact_solute-bd_prot1"/>
</dbReference>
<keyword evidence="4" id="KW-0732">Signal</keyword>
<dbReference type="PANTHER" id="PTHR43649:SF12">
    <property type="entry name" value="DIACETYLCHITOBIOSE BINDING PROTEIN DASA"/>
    <property type="match status" value="1"/>
</dbReference>
<dbReference type="Gene3D" id="3.40.190.10">
    <property type="entry name" value="Periplasmic binding protein-like II"/>
    <property type="match status" value="1"/>
</dbReference>
<keyword evidence="6" id="KW-1185">Reference proteome</keyword>
<dbReference type="GO" id="GO:0042597">
    <property type="term" value="C:periplasmic space"/>
    <property type="evidence" value="ECO:0007669"/>
    <property type="project" value="UniProtKB-SubCell"/>
</dbReference>
<sequence length="422" mass="45489">MTKTKTILAALAVGLLASTSALAGDVRIMWYSDGVEGEVLKDLLDRFMKENPGINVILDNVSYSVVREQLPVQLEAGDGPDIARVTNLKAQSQHWLDLRPLVADAAYWDENFGAQADWMRPDGSNQISGFMTQITLTGGFANKTLFDQAGVAIPGKDATWDDWAKAASEVAQNQQVPFAMALDRSGHRLTGPVLSFGANFIGADAKPAPLDQGSKDFLTKFIGWIEDGTMSKDVWVSAAGSTYRAAADDFINGQLVYYYSGSWQVPNFSTKIGSNFDWVATGSPCGPVNCTGMPGGAGLVAIKYTKNPKEVAKVMDYLAREDIVKEFSERTLFLPAHKGLLAKGLDFKTDDAQAKEALNVFVSSTGSLSELAQKLPGWFWSDTFYGAMVTRVSQAAAGEMSADEAFSRIDADIAAKVKDSGL</sequence>
<dbReference type="Proteomes" id="UP000094342">
    <property type="component" value="Unassembled WGS sequence"/>
</dbReference>
<dbReference type="Pfam" id="PF01547">
    <property type="entry name" value="SBP_bac_1"/>
    <property type="match status" value="1"/>
</dbReference>
<comment type="similarity">
    <text evidence="2">Belongs to the bacterial solute-binding protein 1 family.</text>
</comment>
<dbReference type="RefSeq" id="WP_069457225.1">
    <property type="nucleotide sequence ID" value="NZ_LYBW01000043.1"/>
</dbReference>
<organism evidence="5 6">
    <name type="scientific">Sinorhizobium alkalisoli</name>
    <dbReference type="NCBI Taxonomy" id="1752398"/>
    <lineage>
        <taxon>Bacteria</taxon>
        <taxon>Pseudomonadati</taxon>
        <taxon>Pseudomonadota</taxon>
        <taxon>Alphaproteobacteria</taxon>
        <taxon>Hyphomicrobiales</taxon>
        <taxon>Rhizobiaceae</taxon>
        <taxon>Sinorhizobium/Ensifer group</taxon>
        <taxon>Sinorhizobium</taxon>
    </lineage>
</organism>
<keyword evidence="3" id="KW-0574">Periplasm</keyword>
<dbReference type="AlphaFoldDB" id="A0A1E3VFY4"/>
<protein>
    <submittedName>
        <fullName evidence="5">ABC transporter substrate-binding protein</fullName>
    </submittedName>
</protein>
<evidence type="ECO:0000256" key="3">
    <source>
        <dbReference type="ARBA" id="ARBA00022764"/>
    </source>
</evidence>
<reference evidence="6" key="1">
    <citation type="submission" date="2016-05" db="EMBL/GenBank/DDBJ databases">
        <authorList>
            <person name="Li Y."/>
        </authorList>
    </citation>
    <scope>NUCLEOTIDE SEQUENCE [LARGE SCALE GENOMIC DNA]</scope>
    <source>
        <strain evidence="6">YIC4027</strain>
    </source>
</reference>
<evidence type="ECO:0000256" key="2">
    <source>
        <dbReference type="ARBA" id="ARBA00008520"/>
    </source>
</evidence>
<feature type="chain" id="PRO_5009138252" evidence="4">
    <location>
        <begin position="24"/>
        <end position="422"/>
    </location>
</feature>
<dbReference type="InterPro" id="IPR006059">
    <property type="entry name" value="SBP"/>
</dbReference>
<dbReference type="PANTHER" id="PTHR43649">
    <property type="entry name" value="ARABINOSE-BINDING PROTEIN-RELATED"/>
    <property type="match status" value="1"/>
</dbReference>
<comment type="caution">
    <text evidence="5">The sequence shown here is derived from an EMBL/GenBank/DDBJ whole genome shotgun (WGS) entry which is preliminary data.</text>
</comment>
<dbReference type="EMBL" id="LYBW01000043">
    <property type="protein sequence ID" value="ODR92500.1"/>
    <property type="molecule type" value="Genomic_DNA"/>
</dbReference>
<dbReference type="SUPFAM" id="SSF53850">
    <property type="entry name" value="Periplasmic binding protein-like II"/>
    <property type="match status" value="1"/>
</dbReference>
<accession>A0A1E3VFY4</accession>
<gene>
    <name evidence="5" type="ORF">A8M32_04520</name>
</gene>
<evidence type="ECO:0000256" key="4">
    <source>
        <dbReference type="SAM" id="SignalP"/>
    </source>
</evidence>